<organism evidence="1 2">
    <name type="scientific">Rotaria socialis</name>
    <dbReference type="NCBI Taxonomy" id="392032"/>
    <lineage>
        <taxon>Eukaryota</taxon>
        <taxon>Metazoa</taxon>
        <taxon>Spiralia</taxon>
        <taxon>Gnathifera</taxon>
        <taxon>Rotifera</taxon>
        <taxon>Eurotatoria</taxon>
        <taxon>Bdelloidea</taxon>
        <taxon>Philodinida</taxon>
        <taxon>Philodinidae</taxon>
        <taxon>Rotaria</taxon>
    </lineage>
</organism>
<proteinExistence type="predicted"/>
<evidence type="ECO:0000313" key="1">
    <source>
        <dbReference type="EMBL" id="CAF4500825.1"/>
    </source>
</evidence>
<dbReference type="Proteomes" id="UP000663838">
    <property type="component" value="Unassembled WGS sequence"/>
</dbReference>
<gene>
    <name evidence="1" type="ORF">TOA249_LOCUS3413</name>
</gene>
<accession>A0A820VGN6</accession>
<name>A0A820VGN6_9BILA</name>
<comment type="caution">
    <text evidence="1">The sequence shown here is derived from an EMBL/GenBank/DDBJ whole genome shotgun (WGS) entry which is preliminary data.</text>
</comment>
<reference evidence="1" key="1">
    <citation type="submission" date="2021-02" db="EMBL/GenBank/DDBJ databases">
        <authorList>
            <person name="Nowell W R."/>
        </authorList>
    </citation>
    <scope>NUCLEOTIDE SEQUENCE</scope>
</reference>
<dbReference type="AlphaFoldDB" id="A0A820VGN6"/>
<sequence length="248" mass="28653">MTKKIADRVILCWLDLEARNIEDNIHRKIEQLRINVYAAHSFDEWNACIDFITSVDEQDIIYLVVQPEHLNDESLSLFDSIPQLKSIFLLCNNQRAGQGTMQKMTGQGRAKKFEIILVLPGQGEDNNNLIFNQIEQNIRQNANQAIGLQVFRAQNDKITDASLLNQLDTSFMYSQLIKEMLIDAEVEYAEDNINDFVDICLAENQDNQMQSENLRSFRNTYKQHSSVWCRDGQLRPFLAPAPLQLRSE</sequence>
<dbReference type="EMBL" id="CAJOBS010000120">
    <property type="protein sequence ID" value="CAF4500825.1"/>
    <property type="molecule type" value="Genomic_DNA"/>
</dbReference>
<evidence type="ECO:0000313" key="2">
    <source>
        <dbReference type="Proteomes" id="UP000663838"/>
    </source>
</evidence>
<protein>
    <submittedName>
        <fullName evidence="1">Uncharacterized protein</fullName>
    </submittedName>
</protein>